<keyword evidence="1" id="KW-0812">Transmembrane</keyword>
<name>A0ABY9TX52_9GAMM</name>
<accession>A0ABY9TX52</accession>
<organism evidence="3 4">
    <name type="scientific">Thalassotalea psychrophila</name>
    <dbReference type="NCBI Taxonomy" id="3065647"/>
    <lineage>
        <taxon>Bacteria</taxon>
        <taxon>Pseudomonadati</taxon>
        <taxon>Pseudomonadota</taxon>
        <taxon>Gammaproteobacteria</taxon>
        <taxon>Alteromonadales</taxon>
        <taxon>Colwelliaceae</taxon>
        <taxon>Thalassotalea</taxon>
    </lineage>
</organism>
<protein>
    <submittedName>
        <fullName evidence="3">Phosphatase PAP2 family protein</fullName>
    </submittedName>
</protein>
<gene>
    <name evidence="3" type="ORF">RGQ13_05430</name>
</gene>
<dbReference type="Pfam" id="PF14378">
    <property type="entry name" value="PAP2_3"/>
    <property type="match status" value="1"/>
</dbReference>
<dbReference type="SUPFAM" id="SSF48317">
    <property type="entry name" value="Acid phosphatase/Vanadium-dependent haloperoxidase"/>
    <property type="match status" value="1"/>
</dbReference>
<evidence type="ECO:0000259" key="2">
    <source>
        <dbReference type="Pfam" id="PF14378"/>
    </source>
</evidence>
<keyword evidence="4" id="KW-1185">Reference proteome</keyword>
<evidence type="ECO:0000313" key="4">
    <source>
        <dbReference type="Proteomes" id="UP001258994"/>
    </source>
</evidence>
<dbReference type="InterPro" id="IPR036938">
    <property type="entry name" value="PAP2/HPO_sf"/>
</dbReference>
<dbReference type="EMBL" id="CP134145">
    <property type="protein sequence ID" value="WNC73437.1"/>
    <property type="molecule type" value="Genomic_DNA"/>
</dbReference>
<keyword evidence="1" id="KW-0472">Membrane</keyword>
<feature type="domain" description="Inositolphosphotransferase Aur1/Ipt1" evidence="2">
    <location>
        <begin position="53"/>
        <end position="192"/>
    </location>
</feature>
<evidence type="ECO:0000313" key="3">
    <source>
        <dbReference type="EMBL" id="WNC73437.1"/>
    </source>
</evidence>
<keyword evidence="1" id="KW-1133">Transmembrane helix</keyword>
<evidence type="ECO:0000256" key="1">
    <source>
        <dbReference type="SAM" id="Phobius"/>
    </source>
</evidence>
<feature type="transmembrane region" description="Helical" evidence="1">
    <location>
        <begin position="6"/>
        <end position="26"/>
    </location>
</feature>
<feature type="transmembrane region" description="Helical" evidence="1">
    <location>
        <begin position="51"/>
        <end position="71"/>
    </location>
</feature>
<dbReference type="RefSeq" id="WP_348392549.1">
    <property type="nucleotide sequence ID" value="NZ_CP134145.1"/>
</dbReference>
<dbReference type="Proteomes" id="UP001258994">
    <property type="component" value="Chromosome"/>
</dbReference>
<dbReference type="InterPro" id="IPR026841">
    <property type="entry name" value="Aur1/Ipt1"/>
</dbReference>
<reference evidence="4" key="1">
    <citation type="submission" date="2023-09" db="EMBL/GenBank/DDBJ databases">
        <authorList>
            <person name="Li S."/>
            <person name="Li X."/>
            <person name="Zhang C."/>
            <person name="Zhao Z."/>
        </authorList>
    </citation>
    <scope>NUCLEOTIDE SEQUENCE [LARGE SCALE GENOMIC DNA]</scope>
    <source>
        <strain evidence="4">SQ149</strain>
    </source>
</reference>
<sequence>MSIINVLMLLTLAVIIILGGYQVYFFPQNHPIRKALVYPNRFDDLIPFKPHFIWIYSFIYYPFIVSIVLAVNTVSEFVYVSISFLILIFVHVIFFFLFPVSTPINWRNYDKDKNLSTKFLNFVQGYDKASNCFPSMHVAIATLSAAHLTYLLPLYGIYFYSIPLLITLSCLFTKQHYILDTLGGAVTGKVAFSLYLLVQAS</sequence>
<proteinExistence type="predicted"/>
<feature type="transmembrane region" description="Helical" evidence="1">
    <location>
        <begin position="77"/>
        <end position="98"/>
    </location>
</feature>